<dbReference type="PANTHER" id="PTHR35987">
    <property type="entry name" value="PROTEIN PLASTID REDOX INSENSITIVE 2, CHLOROPLASTIC-RELATED"/>
    <property type="match status" value="1"/>
</dbReference>
<evidence type="ECO:0000313" key="2">
    <source>
        <dbReference type="EMBL" id="JAT67480.1"/>
    </source>
</evidence>
<sequence>EREREMGWSCGSIVASPTSLHCRLPTKHPTPPPPPSAPAPPPPRSTASALPAGASPPSPPLRCGPPSPFAPSHSRIPQFPFLRHGYPCNSPRGTPQLRRAAEYVFPDPIPEFAEAETDKFRSHLMEKLSKKDIFETSVEEVVGICTGILSEFLQTEYGGPGTLLVIPFIDMADTINERGLPGAPQAARAAVVWAQKHVDKDWKEWTGSGNNN</sequence>
<dbReference type="AlphaFoldDB" id="A0A1D1ZKG5"/>
<gene>
    <name evidence="2" type="ORF">g.111096</name>
</gene>
<feature type="compositionally biased region" description="Pro residues" evidence="1">
    <location>
        <begin position="28"/>
        <end position="44"/>
    </location>
</feature>
<proteinExistence type="predicted"/>
<accession>A0A1D1ZKG5</accession>
<evidence type="ECO:0000256" key="1">
    <source>
        <dbReference type="SAM" id="MobiDB-lite"/>
    </source>
</evidence>
<organism evidence="2">
    <name type="scientific">Anthurium amnicola</name>
    <dbReference type="NCBI Taxonomy" id="1678845"/>
    <lineage>
        <taxon>Eukaryota</taxon>
        <taxon>Viridiplantae</taxon>
        <taxon>Streptophyta</taxon>
        <taxon>Embryophyta</taxon>
        <taxon>Tracheophyta</taxon>
        <taxon>Spermatophyta</taxon>
        <taxon>Magnoliopsida</taxon>
        <taxon>Liliopsida</taxon>
        <taxon>Araceae</taxon>
        <taxon>Pothoideae</taxon>
        <taxon>Potheae</taxon>
        <taxon>Anthurium</taxon>
    </lineage>
</organism>
<dbReference type="GO" id="GO:0010468">
    <property type="term" value="P:regulation of gene expression"/>
    <property type="evidence" value="ECO:0007669"/>
    <property type="project" value="InterPro"/>
</dbReference>
<dbReference type="InterPro" id="IPR039349">
    <property type="entry name" value="PRIN2"/>
</dbReference>
<feature type="compositionally biased region" description="Pro residues" evidence="1">
    <location>
        <begin position="54"/>
        <end position="69"/>
    </location>
</feature>
<reference evidence="2" key="1">
    <citation type="submission" date="2015-07" db="EMBL/GenBank/DDBJ databases">
        <title>Transcriptome Assembly of Anthurium amnicola.</title>
        <authorList>
            <person name="Suzuki J."/>
        </authorList>
    </citation>
    <scope>NUCLEOTIDE SEQUENCE</scope>
</reference>
<feature type="region of interest" description="Disordered" evidence="1">
    <location>
        <begin position="19"/>
        <end position="69"/>
    </location>
</feature>
<dbReference type="PANTHER" id="PTHR35987:SF2">
    <property type="entry name" value="PROTEIN PLASTID REDOX INSENSITIVE 2, CHLOROPLASTIC"/>
    <property type="match status" value="1"/>
</dbReference>
<protein>
    <submittedName>
        <fullName evidence="2">Uncharacterized protein</fullName>
    </submittedName>
</protein>
<name>A0A1D1ZKG5_9ARAE</name>
<dbReference type="EMBL" id="GDJX01000456">
    <property type="protein sequence ID" value="JAT67480.1"/>
    <property type="molecule type" value="Transcribed_RNA"/>
</dbReference>
<feature type="non-terminal residue" evidence="2">
    <location>
        <position position="1"/>
    </location>
</feature>